<name>C8PTW8_9SPIR</name>
<reference evidence="1 2" key="1">
    <citation type="submission" date="2009-07" db="EMBL/GenBank/DDBJ databases">
        <authorList>
            <person name="Madupu R."/>
            <person name="Sebastian Y."/>
            <person name="Durkin A.S."/>
            <person name="Torralba M."/>
            <person name="Methe B."/>
            <person name="Sutton G.G."/>
            <person name="Strausberg R.L."/>
            <person name="Nelson K.E."/>
        </authorList>
    </citation>
    <scope>NUCLEOTIDE SEQUENCE [LARGE SCALE GENOMIC DNA]</scope>
    <source>
        <strain evidence="1 2">ATCC 35580</strain>
    </source>
</reference>
<dbReference type="AlphaFoldDB" id="C8PTW8"/>
<sequence>MSITVNIRYSGKGNAAVDFAKEMTESGTVEKIRAEKGNLRYEYFVPLFDASGNGEKTVL</sequence>
<dbReference type="EMBL" id="ACYH01000073">
    <property type="protein sequence ID" value="EEV19107.1"/>
    <property type="molecule type" value="Genomic_DNA"/>
</dbReference>
<gene>
    <name evidence="1" type="ORF">TREVI0001_0211</name>
</gene>
<protein>
    <recommendedName>
        <fullName evidence="3">Antibiotic biosynthesis monooxygenase</fullName>
    </recommendedName>
</protein>
<dbReference type="eggNOG" id="COG1359">
    <property type="taxonomic scope" value="Bacteria"/>
</dbReference>
<accession>C8PTW8</accession>
<evidence type="ECO:0000313" key="1">
    <source>
        <dbReference type="EMBL" id="EEV19107.1"/>
    </source>
</evidence>
<organism evidence="1 2">
    <name type="scientific">Treponema vincentii ATCC 35580</name>
    <dbReference type="NCBI Taxonomy" id="596324"/>
    <lineage>
        <taxon>Bacteria</taxon>
        <taxon>Pseudomonadati</taxon>
        <taxon>Spirochaetota</taxon>
        <taxon>Spirochaetia</taxon>
        <taxon>Spirochaetales</taxon>
        <taxon>Treponemataceae</taxon>
        <taxon>Treponema</taxon>
    </lineage>
</organism>
<evidence type="ECO:0008006" key="3">
    <source>
        <dbReference type="Google" id="ProtNLM"/>
    </source>
</evidence>
<comment type="caution">
    <text evidence="1">The sequence shown here is derived from an EMBL/GenBank/DDBJ whole genome shotgun (WGS) entry which is preliminary data.</text>
</comment>
<evidence type="ECO:0000313" key="2">
    <source>
        <dbReference type="Proteomes" id="UP000004509"/>
    </source>
</evidence>
<dbReference type="Proteomes" id="UP000004509">
    <property type="component" value="Unassembled WGS sequence"/>
</dbReference>
<proteinExistence type="predicted"/>
<dbReference type="RefSeq" id="WP_006190351.1">
    <property type="nucleotide sequence ID" value="NZ_ACYH01000073.1"/>
</dbReference>
<dbReference type="STRING" id="596324.TREVI0001_0211"/>